<dbReference type="Proteomes" id="UP001183585">
    <property type="component" value="Unassembled WGS sequence"/>
</dbReference>
<feature type="region of interest" description="Disordered" evidence="2">
    <location>
        <begin position="230"/>
        <end position="259"/>
    </location>
</feature>
<dbReference type="SUPFAM" id="SSF53271">
    <property type="entry name" value="PRTase-like"/>
    <property type="match status" value="1"/>
</dbReference>
<reference evidence="3 4" key="1">
    <citation type="submission" date="2023-07" db="EMBL/GenBank/DDBJ databases">
        <title>Sequencing the genomes of 1000 actinobacteria strains.</title>
        <authorList>
            <person name="Klenk H.-P."/>
        </authorList>
    </citation>
    <scope>NUCLEOTIDE SEQUENCE [LARGE SCALE GENOMIC DNA]</scope>
    <source>
        <strain evidence="3 4">DSM 45554</strain>
    </source>
</reference>
<dbReference type="PANTHER" id="PTHR47505">
    <property type="entry name" value="DNA UTILIZATION PROTEIN YHGH"/>
    <property type="match status" value="1"/>
</dbReference>
<dbReference type="InterPro" id="IPR029057">
    <property type="entry name" value="PRTase-like"/>
</dbReference>
<dbReference type="Gene3D" id="3.40.50.2020">
    <property type="match status" value="1"/>
</dbReference>
<name>A0ABU2CS25_9MICO</name>
<keyword evidence="4" id="KW-1185">Reference proteome</keyword>
<gene>
    <name evidence="3" type="ORF">J2S48_003644</name>
</gene>
<proteinExistence type="inferred from homology"/>
<dbReference type="CDD" id="cd06223">
    <property type="entry name" value="PRTases_typeI"/>
    <property type="match status" value="1"/>
</dbReference>
<feature type="compositionally biased region" description="Basic and acidic residues" evidence="2">
    <location>
        <begin position="245"/>
        <end position="259"/>
    </location>
</feature>
<dbReference type="EMBL" id="JAVDYE010000001">
    <property type="protein sequence ID" value="MDR7384129.1"/>
    <property type="molecule type" value="Genomic_DNA"/>
</dbReference>
<evidence type="ECO:0000313" key="4">
    <source>
        <dbReference type="Proteomes" id="UP001183585"/>
    </source>
</evidence>
<evidence type="ECO:0000313" key="3">
    <source>
        <dbReference type="EMBL" id="MDR7384129.1"/>
    </source>
</evidence>
<comment type="similarity">
    <text evidence="1">Belongs to the ComF/GntX family.</text>
</comment>
<dbReference type="PANTHER" id="PTHR47505:SF1">
    <property type="entry name" value="DNA UTILIZATION PROTEIN YHGH"/>
    <property type="match status" value="1"/>
</dbReference>
<accession>A0ABU2CS25</accession>
<dbReference type="InterPro" id="IPR000836">
    <property type="entry name" value="PRTase_dom"/>
</dbReference>
<comment type="caution">
    <text evidence="3">The sequence shown here is derived from an EMBL/GenBank/DDBJ whole genome shotgun (WGS) entry which is preliminary data.</text>
</comment>
<sequence>MQPVRELARLLLPVSCPCGERDVRWCARCAALLAGPPVRTEHGAPRLDRLDGVPPVPVWALTPYTGPVRDVVVHWKDRGRADLDRLLAPALRRAAARIGPALVPALGGAPVAVVPVPSTGAARRARSREPVAVLARAVTHGLHDAGVRARLVPALVRRGAARDQVGLGARARGRNLAGAVRMTRRGARALGQRSVCILVDDVLTTGATLAAVERVLEDAGHDVLGATVLAATPPPAHESGIAPRSARDTGEESDQNLKV</sequence>
<evidence type="ECO:0000256" key="2">
    <source>
        <dbReference type="SAM" id="MobiDB-lite"/>
    </source>
</evidence>
<organism evidence="3 4">
    <name type="scientific">Promicromonospora iranensis</name>
    <dbReference type="NCBI Taxonomy" id="1105144"/>
    <lineage>
        <taxon>Bacteria</taxon>
        <taxon>Bacillati</taxon>
        <taxon>Actinomycetota</taxon>
        <taxon>Actinomycetes</taxon>
        <taxon>Micrococcales</taxon>
        <taxon>Promicromonosporaceae</taxon>
        <taxon>Promicromonospora</taxon>
    </lineage>
</organism>
<evidence type="ECO:0000256" key="1">
    <source>
        <dbReference type="ARBA" id="ARBA00008007"/>
    </source>
</evidence>
<protein>
    <submittedName>
        <fullName evidence="3">Amidophosphoribosyltransferase</fullName>
    </submittedName>
</protein>
<dbReference type="InterPro" id="IPR051910">
    <property type="entry name" value="ComF/GntX_DNA_util-trans"/>
</dbReference>
<dbReference type="RefSeq" id="WP_274996169.1">
    <property type="nucleotide sequence ID" value="NZ_JAJQQP010000011.1"/>
</dbReference>